<dbReference type="GeneID" id="8581037"/>
<dbReference type="AlphaFoldDB" id="A8Y203"/>
<dbReference type="PANTHER" id="PTHR21503:SF8">
    <property type="entry name" value="F-BOX ASSOCIATED DOMAIN-CONTAINING PROTEIN-RELATED"/>
    <property type="match status" value="1"/>
</dbReference>
<gene>
    <name evidence="1" type="ORF">CBG22295</name>
    <name evidence="1" type="ORF">CBG_22295</name>
</gene>
<dbReference type="RefSeq" id="XP_002639043.1">
    <property type="nucleotide sequence ID" value="XM_002638997.1"/>
</dbReference>
<evidence type="ECO:0000313" key="1">
    <source>
        <dbReference type="EMBL" id="CAP38923.1"/>
    </source>
</evidence>
<evidence type="ECO:0000313" key="2">
    <source>
        <dbReference type="Proteomes" id="UP000008549"/>
    </source>
</evidence>
<dbReference type="HOGENOM" id="CLU_1039109_0_0_1"/>
<reference evidence="1 2" key="1">
    <citation type="journal article" date="2003" name="PLoS Biol.">
        <title>The genome sequence of Caenorhabditis briggsae: a platform for comparative genomics.</title>
        <authorList>
            <person name="Stein L.D."/>
            <person name="Bao Z."/>
            <person name="Blasiar D."/>
            <person name="Blumenthal T."/>
            <person name="Brent M.R."/>
            <person name="Chen N."/>
            <person name="Chinwalla A."/>
            <person name="Clarke L."/>
            <person name="Clee C."/>
            <person name="Coghlan A."/>
            <person name="Coulson A."/>
            <person name="D'Eustachio P."/>
            <person name="Fitch D.H."/>
            <person name="Fulton L.A."/>
            <person name="Fulton R.E."/>
            <person name="Griffiths-Jones S."/>
            <person name="Harris T.W."/>
            <person name="Hillier L.W."/>
            <person name="Kamath R."/>
            <person name="Kuwabara P.E."/>
            <person name="Mardis E.R."/>
            <person name="Marra M.A."/>
            <person name="Miner T.L."/>
            <person name="Minx P."/>
            <person name="Mullikin J.C."/>
            <person name="Plumb R.W."/>
            <person name="Rogers J."/>
            <person name="Schein J.E."/>
            <person name="Sohrmann M."/>
            <person name="Spieth J."/>
            <person name="Stajich J.E."/>
            <person name="Wei C."/>
            <person name="Willey D."/>
            <person name="Wilson R.K."/>
            <person name="Durbin R."/>
            <person name="Waterston R.H."/>
        </authorList>
    </citation>
    <scope>NUCLEOTIDE SEQUENCE [LARGE SCALE GENOMIC DNA]</scope>
    <source>
        <strain evidence="1 2">AF16</strain>
    </source>
</reference>
<dbReference type="InParanoid" id="A8Y203"/>
<dbReference type="EMBL" id="HE601428">
    <property type="protein sequence ID" value="CAP38923.1"/>
    <property type="molecule type" value="Genomic_DNA"/>
</dbReference>
<name>A8Y203_CAEBR</name>
<sequence length="268" mass="30365">MHGVATGNIQQTRFVALKGLAPSQAIIHSKEGLSLCVAKFLCVSSLATHRPRRAAQRAQENWRKFECMYSVAPPVPQNQILSEIGAKYIDGTKQPPTHTVPKVYDWQLQHTEPNTDPITSHTYVVRQSDNRVASILIHEDTSRFGKWQTKIYFGVWDNTEGEYDWHPQHTEPNTDPITSHTYVVRATDNHVASIVIEEKTSRLGYWYTTIYFGVWGKIEEDSKSYPGVKLFTIYPKTPKIDENGGAIIMTRCADRLLVTVVLIHLTGT</sequence>
<protein>
    <submittedName>
        <fullName evidence="1">Protein CBG22295</fullName>
    </submittedName>
</protein>
<keyword evidence="2" id="KW-1185">Reference proteome</keyword>
<proteinExistence type="predicted"/>
<dbReference type="CTD" id="8581037"/>
<organism evidence="1 2">
    <name type="scientific">Caenorhabditis briggsae</name>
    <dbReference type="NCBI Taxonomy" id="6238"/>
    <lineage>
        <taxon>Eukaryota</taxon>
        <taxon>Metazoa</taxon>
        <taxon>Ecdysozoa</taxon>
        <taxon>Nematoda</taxon>
        <taxon>Chromadorea</taxon>
        <taxon>Rhabditida</taxon>
        <taxon>Rhabditina</taxon>
        <taxon>Rhabditomorpha</taxon>
        <taxon>Rhabditoidea</taxon>
        <taxon>Rhabditidae</taxon>
        <taxon>Peloderinae</taxon>
        <taxon>Caenorhabditis</taxon>
    </lineage>
</organism>
<accession>A8Y203</accession>
<dbReference type="Proteomes" id="UP000008549">
    <property type="component" value="Unassembled WGS sequence"/>
</dbReference>
<reference evidence="1 2" key="2">
    <citation type="journal article" date="2011" name="PLoS Genet.">
        <title>Caenorhabditis briggsae recombinant inbred line genotypes reveal inter-strain incompatibility and the evolution of recombination.</title>
        <authorList>
            <person name="Ross J.A."/>
            <person name="Koboldt D.C."/>
            <person name="Staisch J.E."/>
            <person name="Chamberlin H.M."/>
            <person name="Gupta B.P."/>
            <person name="Miller R.D."/>
            <person name="Baird S.E."/>
            <person name="Haag E.S."/>
        </authorList>
    </citation>
    <scope>NUCLEOTIDE SEQUENCE [LARGE SCALE GENOMIC DNA]</scope>
    <source>
        <strain evidence="1 2">AF16</strain>
    </source>
</reference>
<dbReference type="KEGG" id="cbr:CBG_22295"/>
<dbReference type="PANTHER" id="PTHR21503">
    <property type="entry name" value="F-BOX-CONTAINING HYPOTHETICAL PROTEIN C.ELEGANS"/>
    <property type="match status" value="1"/>
</dbReference>